<comment type="caution">
    <text evidence="2">The sequence shown here is derived from an EMBL/GenBank/DDBJ whole genome shotgun (WGS) entry which is preliminary data.</text>
</comment>
<evidence type="ECO:0000256" key="1">
    <source>
        <dbReference type="SAM" id="MobiDB-lite"/>
    </source>
</evidence>
<evidence type="ECO:0000313" key="3">
    <source>
        <dbReference type="Proteomes" id="UP000823388"/>
    </source>
</evidence>
<gene>
    <name evidence="2" type="ORF">PVAP13_2NG292106</name>
</gene>
<protein>
    <submittedName>
        <fullName evidence="2">Uncharacterized protein</fullName>
    </submittedName>
</protein>
<feature type="region of interest" description="Disordered" evidence="1">
    <location>
        <begin position="1"/>
        <end position="48"/>
    </location>
</feature>
<dbReference type="Proteomes" id="UP000823388">
    <property type="component" value="Chromosome 2N"/>
</dbReference>
<reference evidence="2" key="1">
    <citation type="submission" date="2020-05" db="EMBL/GenBank/DDBJ databases">
        <title>WGS assembly of Panicum virgatum.</title>
        <authorList>
            <person name="Lovell J.T."/>
            <person name="Jenkins J."/>
            <person name="Shu S."/>
            <person name="Juenger T.E."/>
            <person name="Schmutz J."/>
        </authorList>
    </citation>
    <scope>NUCLEOTIDE SEQUENCE</scope>
    <source>
        <strain evidence="2">AP13</strain>
    </source>
</reference>
<keyword evidence="3" id="KW-1185">Reference proteome</keyword>
<organism evidence="2 3">
    <name type="scientific">Panicum virgatum</name>
    <name type="common">Blackwell switchgrass</name>
    <dbReference type="NCBI Taxonomy" id="38727"/>
    <lineage>
        <taxon>Eukaryota</taxon>
        <taxon>Viridiplantae</taxon>
        <taxon>Streptophyta</taxon>
        <taxon>Embryophyta</taxon>
        <taxon>Tracheophyta</taxon>
        <taxon>Spermatophyta</taxon>
        <taxon>Magnoliopsida</taxon>
        <taxon>Liliopsida</taxon>
        <taxon>Poales</taxon>
        <taxon>Poaceae</taxon>
        <taxon>PACMAD clade</taxon>
        <taxon>Panicoideae</taxon>
        <taxon>Panicodae</taxon>
        <taxon>Paniceae</taxon>
        <taxon>Panicinae</taxon>
        <taxon>Panicum</taxon>
        <taxon>Panicum sect. Hiantes</taxon>
    </lineage>
</organism>
<sequence>MSPRGRVATGTESNGTRVLAASGGGRGGRRPIPARHAPTWRGPLPRGPPFESNRAAFCRVGMFNQKSTATPPAGRRCRRAGWDGRVSRRTGARIASPDPVTGAPVVASSIARVAQLPLATSSGFEPAGVTCRGPAEHRRRRVGRAEPRCRVRGRSGCGGPQTPRAPPRAPFSLGRGDFKKGDPRRGSLLSTLLSVAVFFREALLQPAGGG</sequence>
<proteinExistence type="predicted"/>
<accession>A0A8T0VI59</accession>
<feature type="region of interest" description="Disordered" evidence="1">
    <location>
        <begin position="135"/>
        <end position="184"/>
    </location>
</feature>
<dbReference type="EMBL" id="CM029040">
    <property type="protein sequence ID" value="KAG2634468.1"/>
    <property type="molecule type" value="Genomic_DNA"/>
</dbReference>
<name>A0A8T0VI59_PANVG</name>
<evidence type="ECO:0000313" key="2">
    <source>
        <dbReference type="EMBL" id="KAG2634468.1"/>
    </source>
</evidence>
<dbReference type="AlphaFoldDB" id="A0A8T0VI59"/>